<accession>A0ABD5PC49</accession>
<evidence type="ECO:0000313" key="1">
    <source>
        <dbReference type="EMBL" id="MFC4358303.1"/>
    </source>
</evidence>
<gene>
    <name evidence="1" type="ORF">ACFO0N_10130</name>
</gene>
<comment type="caution">
    <text evidence="1">The sequence shown here is derived from an EMBL/GenBank/DDBJ whole genome shotgun (WGS) entry which is preliminary data.</text>
</comment>
<sequence length="158" mass="16281">MPSRRRLMTTLGAAGLAGLAGCSGSGSGGSDTLDCQSGVVDRGDGDVLAHGAVAGVDGEDVRLVVPLSVESVQRAGVERLAVHDASDDLAYVIPVSAGDASLMANKGGVSEGQLRYEQYLGKRPFHGEYRVVAENGRGEAVDSVTVAFNCFPEVTRSE</sequence>
<dbReference type="PROSITE" id="PS51318">
    <property type="entry name" value="TAT"/>
    <property type="match status" value="1"/>
</dbReference>
<evidence type="ECO:0000313" key="2">
    <source>
        <dbReference type="Proteomes" id="UP001595921"/>
    </source>
</evidence>
<organism evidence="1 2">
    <name type="scientific">Halobium salinum</name>
    <dbReference type="NCBI Taxonomy" id="1364940"/>
    <lineage>
        <taxon>Archaea</taxon>
        <taxon>Methanobacteriati</taxon>
        <taxon>Methanobacteriota</taxon>
        <taxon>Stenosarchaea group</taxon>
        <taxon>Halobacteria</taxon>
        <taxon>Halobacteriales</taxon>
        <taxon>Haloferacaceae</taxon>
        <taxon>Halobium</taxon>
    </lineage>
</organism>
<dbReference type="Proteomes" id="UP001595921">
    <property type="component" value="Unassembled WGS sequence"/>
</dbReference>
<name>A0ABD5PC49_9EURY</name>
<dbReference type="AlphaFoldDB" id="A0ABD5PC49"/>
<protein>
    <submittedName>
        <fullName evidence="1">Uncharacterized protein</fullName>
    </submittedName>
</protein>
<dbReference type="EMBL" id="JBHSDS010000006">
    <property type="protein sequence ID" value="MFC4358303.1"/>
    <property type="molecule type" value="Genomic_DNA"/>
</dbReference>
<keyword evidence="2" id="KW-1185">Reference proteome</keyword>
<dbReference type="RefSeq" id="WP_267624013.1">
    <property type="nucleotide sequence ID" value="NZ_JAODIW010000008.1"/>
</dbReference>
<proteinExistence type="predicted"/>
<dbReference type="PROSITE" id="PS51257">
    <property type="entry name" value="PROKAR_LIPOPROTEIN"/>
    <property type="match status" value="1"/>
</dbReference>
<reference evidence="1 2" key="1">
    <citation type="journal article" date="2019" name="Int. J. Syst. Evol. Microbiol.">
        <title>The Global Catalogue of Microorganisms (GCM) 10K type strain sequencing project: providing services to taxonomists for standard genome sequencing and annotation.</title>
        <authorList>
            <consortium name="The Broad Institute Genomics Platform"/>
            <consortium name="The Broad Institute Genome Sequencing Center for Infectious Disease"/>
            <person name="Wu L."/>
            <person name="Ma J."/>
        </authorList>
    </citation>
    <scope>NUCLEOTIDE SEQUENCE [LARGE SCALE GENOMIC DNA]</scope>
    <source>
        <strain evidence="1 2">CGMCC 1.12553</strain>
    </source>
</reference>
<dbReference type="InterPro" id="IPR006311">
    <property type="entry name" value="TAT_signal"/>
</dbReference>